<gene>
    <name evidence="1" type="ORF">JR316_0013028</name>
</gene>
<evidence type="ECO:0000313" key="1">
    <source>
        <dbReference type="EMBL" id="KAH9474566.1"/>
    </source>
</evidence>
<organism evidence="1 2">
    <name type="scientific">Psilocybe cubensis</name>
    <name type="common">Psychedelic mushroom</name>
    <name type="synonym">Stropharia cubensis</name>
    <dbReference type="NCBI Taxonomy" id="181762"/>
    <lineage>
        <taxon>Eukaryota</taxon>
        <taxon>Fungi</taxon>
        <taxon>Dikarya</taxon>
        <taxon>Basidiomycota</taxon>
        <taxon>Agaricomycotina</taxon>
        <taxon>Agaricomycetes</taxon>
        <taxon>Agaricomycetidae</taxon>
        <taxon>Agaricales</taxon>
        <taxon>Agaricineae</taxon>
        <taxon>Strophariaceae</taxon>
        <taxon>Psilocybe</taxon>
    </lineage>
</organism>
<keyword evidence="2" id="KW-1185">Reference proteome</keyword>
<proteinExistence type="predicted"/>
<dbReference type="Proteomes" id="UP000664032">
    <property type="component" value="Unassembled WGS sequence"/>
</dbReference>
<protein>
    <submittedName>
        <fullName evidence="1">Uncharacterized protein</fullName>
    </submittedName>
</protein>
<dbReference type="EMBL" id="JAFIQS020000013">
    <property type="protein sequence ID" value="KAH9474566.1"/>
    <property type="molecule type" value="Genomic_DNA"/>
</dbReference>
<sequence length="241" mass="26757">MLHFRQPHPSAKCTPNSSAKEEGKTTTASRTGPHGLVRRFNRRQLFYARPRRLIKRYSAHIHSRAPHYRPWCSQTAALWAVKVPRIADGFWGYCRKKRSKPNASPAKLIGWPNAAHEIDDRLGPNALAGLVQSMCLNMSHEETVYVMCSMAAMNRLKCNTNPTRRATAVAPLPSPGETPRVGGVSLARELDGNVGASRNRSRRHCRIRAPSGRIDKAHHPVGVSFLESQQTPHGVAQALLP</sequence>
<reference evidence="1" key="1">
    <citation type="submission" date="2021-10" db="EMBL/GenBank/DDBJ databases">
        <title>Psilocybe cubensis genome.</title>
        <authorList>
            <person name="Mckernan K.J."/>
            <person name="Crawford S."/>
            <person name="Trippe A."/>
            <person name="Kane L.T."/>
            <person name="Mclaughlin S."/>
        </authorList>
    </citation>
    <scope>NUCLEOTIDE SEQUENCE</scope>
    <source>
        <strain evidence="1">MGC-MH-2018</strain>
    </source>
</reference>
<comment type="caution">
    <text evidence="1">The sequence shown here is derived from an EMBL/GenBank/DDBJ whole genome shotgun (WGS) entry which is preliminary data.</text>
</comment>
<accession>A0ACB8GH84</accession>
<name>A0ACB8GH84_PSICU</name>
<evidence type="ECO:0000313" key="2">
    <source>
        <dbReference type="Proteomes" id="UP000664032"/>
    </source>
</evidence>